<feature type="signal peptide" evidence="9">
    <location>
        <begin position="1"/>
        <end position="22"/>
    </location>
</feature>
<name>A0A9R1X4G3_LACSA</name>
<keyword evidence="7" id="KW-0443">Lipid metabolism</keyword>
<organism evidence="10 11">
    <name type="scientific">Lactuca sativa</name>
    <name type="common">Garden lettuce</name>
    <dbReference type="NCBI Taxonomy" id="4236"/>
    <lineage>
        <taxon>Eukaryota</taxon>
        <taxon>Viridiplantae</taxon>
        <taxon>Streptophyta</taxon>
        <taxon>Embryophyta</taxon>
        <taxon>Tracheophyta</taxon>
        <taxon>Spermatophyta</taxon>
        <taxon>Magnoliopsida</taxon>
        <taxon>eudicotyledons</taxon>
        <taxon>Gunneridae</taxon>
        <taxon>Pentapetalae</taxon>
        <taxon>asterids</taxon>
        <taxon>campanulids</taxon>
        <taxon>Asterales</taxon>
        <taxon>Asteraceae</taxon>
        <taxon>Cichorioideae</taxon>
        <taxon>Cichorieae</taxon>
        <taxon>Lactucinae</taxon>
        <taxon>Lactuca</taxon>
    </lineage>
</organism>
<dbReference type="EMBL" id="NBSK02000006">
    <property type="protein sequence ID" value="KAJ0198921.1"/>
    <property type="molecule type" value="Genomic_DNA"/>
</dbReference>
<dbReference type="PANTHER" id="PTHR45650">
    <property type="entry name" value="GDSL-LIKE LIPASE/ACYLHYDROLASE-RELATED"/>
    <property type="match status" value="1"/>
</dbReference>
<dbReference type="Proteomes" id="UP000235145">
    <property type="component" value="Unassembled WGS sequence"/>
</dbReference>
<reference evidence="10 11" key="1">
    <citation type="journal article" date="2017" name="Nat. Commun.">
        <title>Genome assembly with in vitro proximity ligation data and whole-genome triplication in lettuce.</title>
        <authorList>
            <person name="Reyes-Chin-Wo S."/>
            <person name="Wang Z."/>
            <person name="Yang X."/>
            <person name="Kozik A."/>
            <person name="Arikit S."/>
            <person name="Song C."/>
            <person name="Xia L."/>
            <person name="Froenicke L."/>
            <person name="Lavelle D.O."/>
            <person name="Truco M.J."/>
            <person name="Xia R."/>
            <person name="Zhu S."/>
            <person name="Xu C."/>
            <person name="Xu H."/>
            <person name="Xu X."/>
            <person name="Cox K."/>
            <person name="Korf I."/>
            <person name="Meyers B.C."/>
            <person name="Michelmore R.W."/>
        </authorList>
    </citation>
    <scope>NUCLEOTIDE SEQUENCE [LARGE SCALE GENOMIC DNA]</scope>
    <source>
        <strain evidence="11">cv. Salinas</strain>
        <tissue evidence="10">Seedlings</tissue>
    </source>
</reference>
<keyword evidence="8" id="KW-1133">Transmembrane helix</keyword>
<evidence type="ECO:0000256" key="1">
    <source>
        <dbReference type="ARBA" id="ARBA00004613"/>
    </source>
</evidence>
<keyword evidence="3" id="KW-0964">Secreted</keyword>
<evidence type="ECO:0000256" key="5">
    <source>
        <dbReference type="ARBA" id="ARBA00022801"/>
    </source>
</evidence>
<evidence type="ECO:0000256" key="7">
    <source>
        <dbReference type="ARBA" id="ARBA00023098"/>
    </source>
</evidence>
<dbReference type="Gene3D" id="3.40.50.1110">
    <property type="entry name" value="SGNH hydrolase"/>
    <property type="match status" value="1"/>
</dbReference>
<accession>A0A9R1X4G3</accession>
<dbReference type="CDD" id="cd01837">
    <property type="entry name" value="SGNH_plant_lipase_like"/>
    <property type="match status" value="1"/>
</dbReference>
<sequence length="369" mass="40695">MSCWWLLSTIFIAMLCRRTCMAQNFSAIFVFGDSLVDVGNNNYIPSLAKADHDPIGVDFGKATGRFTNGRTKYVIYILSLLLTFLSTGQVLGFKSFPPPYMAPTTVGPVVLQGVNYASGASGILDESGANYIGRIPMDAQLDNFAKTRLDIISSIGAPATLKLFATALFQVTTSSNDFINNYFLPSLIKNQPPPETFIETLISAFRRQLTKLYDLGARKIVVTNAPPVGCIPYERDYNPSTGKECVASQNLVAQQFNHLLKEMLIELTATLKGSTFVYADVYSIVEDIIQNYRSYDFEIADSACCHVLGSHGGLLPCLPYAKICPDRSKYIFWDSYHVTDSVNVIIAKRLLDGDLNDISPLNIRALSHS</sequence>
<comment type="subcellular location">
    <subcellularLocation>
        <location evidence="1">Secreted</location>
    </subcellularLocation>
</comment>
<dbReference type="Pfam" id="PF00657">
    <property type="entry name" value="Lipase_GDSL"/>
    <property type="match status" value="1"/>
</dbReference>
<keyword evidence="4 9" id="KW-0732">Signal</keyword>
<keyword evidence="5" id="KW-0378">Hydrolase</keyword>
<keyword evidence="8" id="KW-0812">Transmembrane</keyword>
<evidence type="ECO:0000256" key="3">
    <source>
        <dbReference type="ARBA" id="ARBA00022525"/>
    </source>
</evidence>
<dbReference type="GO" id="GO:0016042">
    <property type="term" value="P:lipid catabolic process"/>
    <property type="evidence" value="ECO:0007669"/>
    <property type="project" value="UniProtKB-KW"/>
</dbReference>
<evidence type="ECO:0000313" key="10">
    <source>
        <dbReference type="EMBL" id="KAJ0198921.1"/>
    </source>
</evidence>
<evidence type="ECO:0000256" key="8">
    <source>
        <dbReference type="SAM" id="Phobius"/>
    </source>
</evidence>
<gene>
    <name evidence="10" type="ORF">LSAT_V11C600341770</name>
</gene>
<evidence type="ECO:0000256" key="2">
    <source>
        <dbReference type="ARBA" id="ARBA00008668"/>
    </source>
</evidence>
<protein>
    <submittedName>
        <fullName evidence="10">Uncharacterized protein</fullName>
    </submittedName>
</protein>
<evidence type="ECO:0000256" key="9">
    <source>
        <dbReference type="SAM" id="SignalP"/>
    </source>
</evidence>
<dbReference type="AlphaFoldDB" id="A0A9R1X4G3"/>
<feature type="transmembrane region" description="Helical" evidence="8">
    <location>
        <begin position="73"/>
        <end position="93"/>
    </location>
</feature>
<comment type="caution">
    <text evidence="10">The sequence shown here is derived from an EMBL/GenBank/DDBJ whole genome shotgun (WGS) entry which is preliminary data.</text>
</comment>
<dbReference type="InterPro" id="IPR001087">
    <property type="entry name" value="GDSL"/>
</dbReference>
<keyword evidence="11" id="KW-1185">Reference proteome</keyword>
<keyword evidence="8" id="KW-0472">Membrane</keyword>
<dbReference type="PANTHER" id="PTHR45650:SF56">
    <property type="entry name" value="SGNH HYDROLASE-TYPE ESTERASE DOMAIN-CONTAINING PROTEIN-RELATED"/>
    <property type="match status" value="1"/>
</dbReference>
<keyword evidence="6" id="KW-0442">Lipid degradation</keyword>
<comment type="similarity">
    <text evidence="2">Belongs to the 'GDSL' lipolytic enzyme family.</text>
</comment>
<dbReference type="GO" id="GO:0016788">
    <property type="term" value="F:hydrolase activity, acting on ester bonds"/>
    <property type="evidence" value="ECO:0007669"/>
    <property type="project" value="InterPro"/>
</dbReference>
<dbReference type="InterPro" id="IPR051238">
    <property type="entry name" value="GDSL_esterase/lipase"/>
</dbReference>
<dbReference type="SUPFAM" id="SSF52266">
    <property type="entry name" value="SGNH hydrolase"/>
    <property type="match status" value="1"/>
</dbReference>
<evidence type="ECO:0000256" key="6">
    <source>
        <dbReference type="ARBA" id="ARBA00022963"/>
    </source>
</evidence>
<dbReference type="InterPro" id="IPR036514">
    <property type="entry name" value="SGNH_hydro_sf"/>
</dbReference>
<evidence type="ECO:0000256" key="4">
    <source>
        <dbReference type="ARBA" id="ARBA00022729"/>
    </source>
</evidence>
<dbReference type="GO" id="GO:0005576">
    <property type="term" value="C:extracellular region"/>
    <property type="evidence" value="ECO:0007669"/>
    <property type="project" value="UniProtKB-SubCell"/>
</dbReference>
<dbReference type="InterPro" id="IPR035669">
    <property type="entry name" value="SGNH_plant_lipase-like"/>
</dbReference>
<feature type="chain" id="PRO_5040246201" evidence="9">
    <location>
        <begin position="23"/>
        <end position="369"/>
    </location>
</feature>
<proteinExistence type="inferred from homology"/>
<evidence type="ECO:0000313" key="11">
    <source>
        <dbReference type="Proteomes" id="UP000235145"/>
    </source>
</evidence>